<dbReference type="Pfam" id="PF00482">
    <property type="entry name" value="T2SSF"/>
    <property type="match status" value="1"/>
</dbReference>
<dbReference type="Proteomes" id="UP000199622">
    <property type="component" value="Unassembled WGS sequence"/>
</dbReference>
<dbReference type="GO" id="GO:0005886">
    <property type="term" value="C:plasma membrane"/>
    <property type="evidence" value="ECO:0007669"/>
    <property type="project" value="UniProtKB-SubCell"/>
</dbReference>
<evidence type="ECO:0000256" key="3">
    <source>
        <dbReference type="ARBA" id="ARBA00022692"/>
    </source>
</evidence>
<reference evidence="9" key="1">
    <citation type="submission" date="2016-10" db="EMBL/GenBank/DDBJ databases">
        <authorList>
            <person name="Varghese N."/>
            <person name="Submissions S."/>
        </authorList>
    </citation>
    <scope>NUCLEOTIDE SEQUENCE [LARGE SCALE GENOMIC DNA]</scope>
    <source>
        <strain evidence="9">DSM 44544</strain>
    </source>
</reference>
<proteinExistence type="predicted"/>
<keyword evidence="3 6" id="KW-0812">Transmembrane</keyword>
<keyword evidence="2" id="KW-1003">Cell membrane</keyword>
<evidence type="ECO:0000313" key="8">
    <source>
        <dbReference type="EMBL" id="SED77963.1"/>
    </source>
</evidence>
<protein>
    <submittedName>
        <fullName evidence="8">Type II secretion system (T2SS), protein F</fullName>
    </submittedName>
</protein>
<evidence type="ECO:0000256" key="2">
    <source>
        <dbReference type="ARBA" id="ARBA00022475"/>
    </source>
</evidence>
<evidence type="ECO:0000259" key="7">
    <source>
        <dbReference type="Pfam" id="PF00482"/>
    </source>
</evidence>
<evidence type="ECO:0000256" key="4">
    <source>
        <dbReference type="ARBA" id="ARBA00022989"/>
    </source>
</evidence>
<dbReference type="InterPro" id="IPR018076">
    <property type="entry name" value="T2SS_GspF_dom"/>
</dbReference>
<evidence type="ECO:0000256" key="5">
    <source>
        <dbReference type="ARBA" id="ARBA00023136"/>
    </source>
</evidence>
<gene>
    <name evidence="8" type="ORF">SAMN04489727_9358</name>
</gene>
<name>A0A1H5DGA3_9PSEU</name>
<evidence type="ECO:0000256" key="1">
    <source>
        <dbReference type="ARBA" id="ARBA00004651"/>
    </source>
</evidence>
<organism evidence="8 9">
    <name type="scientific">Amycolatopsis tolypomycina</name>
    <dbReference type="NCBI Taxonomy" id="208445"/>
    <lineage>
        <taxon>Bacteria</taxon>
        <taxon>Bacillati</taxon>
        <taxon>Actinomycetota</taxon>
        <taxon>Actinomycetes</taxon>
        <taxon>Pseudonocardiales</taxon>
        <taxon>Pseudonocardiaceae</taxon>
        <taxon>Amycolatopsis</taxon>
    </lineage>
</organism>
<accession>A0A1H5DGA3</accession>
<dbReference type="OrthoDB" id="3267562at2"/>
<sequence>MNAVALLLFGGALLTWPDRPPARRFERLAGGLEPVRKKHHALSYVAAAVGGVSAGVLIGGVAGAVAGAIVTATGWWAIRRTRRPRPPAVDIAAKLRLAGTLDLLAACLHAGLPVPTALEAVAGTAPAAVRTALGSTAGLLVLGSRPDEAWASVRAVPGLDELAAAAIRTSRSGAAFATAATDLAARFRDDLATEAEERAERAGVALALPVGLCFLPAFFCLGVLPVVLGLAGRLGPLF</sequence>
<evidence type="ECO:0000313" key="9">
    <source>
        <dbReference type="Proteomes" id="UP000199622"/>
    </source>
</evidence>
<dbReference type="PANTHER" id="PTHR35007:SF3">
    <property type="entry name" value="POSSIBLE CONSERVED ALANINE RICH MEMBRANE PROTEIN"/>
    <property type="match status" value="1"/>
</dbReference>
<keyword evidence="5 6" id="KW-0472">Membrane</keyword>
<feature type="transmembrane region" description="Helical" evidence="6">
    <location>
        <begin position="41"/>
        <end position="74"/>
    </location>
</feature>
<feature type="transmembrane region" description="Helical" evidence="6">
    <location>
        <begin position="206"/>
        <end position="231"/>
    </location>
</feature>
<dbReference type="RefSeq" id="WP_091320716.1">
    <property type="nucleotide sequence ID" value="NZ_FNSO01000004.1"/>
</dbReference>
<keyword evidence="9" id="KW-1185">Reference proteome</keyword>
<comment type="subcellular location">
    <subcellularLocation>
        <location evidence="1">Cell membrane</location>
        <topology evidence="1">Multi-pass membrane protein</topology>
    </subcellularLocation>
</comment>
<dbReference type="AlphaFoldDB" id="A0A1H5DGA3"/>
<feature type="domain" description="Type II secretion system protein GspF" evidence="7">
    <location>
        <begin position="101"/>
        <end position="221"/>
    </location>
</feature>
<dbReference type="PANTHER" id="PTHR35007">
    <property type="entry name" value="INTEGRAL MEMBRANE PROTEIN-RELATED"/>
    <property type="match status" value="1"/>
</dbReference>
<evidence type="ECO:0000256" key="6">
    <source>
        <dbReference type="SAM" id="Phobius"/>
    </source>
</evidence>
<dbReference type="EMBL" id="FNSO01000004">
    <property type="protein sequence ID" value="SED77963.1"/>
    <property type="molecule type" value="Genomic_DNA"/>
</dbReference>
<dbReference type="STRING" id="208445.SAMN04489727_9358"/>
<keyword evidence="4 6" id="KW-1133">Transmembrane helix</keyword>